<dbReference type="Proteomes" id="UP000059847">
    <property type="component" value="Plasmid 5"/>
</dbReference>
<dbReference type="KEGG" id="pur:AOC03_12440"/>
<reference evidence="1 2" key="1">
    <citation type="submission" date="2015-09" db="EMBL/GenBank/DDBJ databases">
        <title>Complete genome of Psychrobacter urativorans R10.10B.</title>
        <authorList>
            <person name="See-Too W.S."/>
            <person name="Chan K.G."/>
        </authorList>
    </citation>
    <scope>NUCLEOTIDE SEQUENCE [LARGE SCALE GENOMIC DNA]</scope>
    <source>
        <strain evidence="1 2">R10.10B</strain>
        <plasmid evidence="1 2">5</plasmid>
    </source>
</reference>
<proteinExistence type="predicted"/>
<organism evidence="1 2">
    <name type="scientific">Psychrobacter urativorans</name>
    <dbReference type="NCBI Taxonomy" id="45610"/>
    <lineage>
        <taxon>Bacteria</taxon>
        <taxon>Pseudomonadati</taxon>
        <taxon>Pseudomonadota</taxon>
        <taxon>Gammaproteobacteria</taxon>
        <taxon>Moraxellales</taxon>
        <taxon>Moraxellaceae</taxon>
        <taxon>Psychrobacter</taxon>
    </lineage>
</organism>
<name>A0A0M5MK94_9GAMM</name>
<dbReference type="AlphaFoldDB" id="A0A0M5MK94"/>
<dbReference type="RefSeq" id="WP_062536942.1">
    <property type="nucleotide sequence ID" value="NZ_CP012711.1"/>
</dbReference>
<evidence type="ECO:0000313" key="1">
    <source>
        <dbReference type="EMBL" id="ALF60975.1"/>
    </source>
</evidence>
<dbReference type="EMBL" id="CP012711">
    <property type="protein sequence ID" value="ALF60975.1"/>
    <property type="molecule type" value="Genomic_DNA"/>
</dbReference>
<geneLocation type="plasmid" evidence="1 2">
    <name>5</name>
</geneLocation>
<keyword evidence="1" id="KW-0614">Plasmid</keyword>
<gene>
    <name evidence="1" type="ORF">AOC03_12440</name>
</gene>
<evidence type="ECO:0000313" key="2">
    <source>
        <dbReference type="Proteomes" id="UP000059847"/>
    </source>
</evidence>
<accession>A0A0M5MK94</accession>
<evidence type="ECO:0008006" key="3">
    <source>
        <dbReference type="Google" id="ProtNLM"/>
    </source>
</evidence>
<sequence length="338" mass="37442">MKTVKLLPIVLALGVTLSACQTKKIDCSNKEGLSAVIAALTKDAEQEIKSTNPTVTLSAIRAAINNLAFSIKEVRTSKQDPNSTKVFCEAAFVVNVPVNVIEDAEEAMKKAGYDSNVELALEENGFEISSAAANSYQATISYNLQPTDDGKSTLSRIDEGKTQVVNAIHDLIVWSMAKNELAKQSDKITQDVIVIPEVKPEVKIETAPAEIEPVQTIDTAQTFNNEPVFEEFFQANTGENYFNCAYKGKTASKKCLVTITEVNASIDSRIRERYEPHYTFPKMVIKWPDGDVSRYVSLSDNSNDEILNLANRNAYQVRDNNPIDLFIDSQGEEHVHLW</sequence>
<dbReference type="OrthoDB" id="6660369at2"/>
<keyword evidence="2" id="KW-1185">Reference proteome</keyword>
<dbReference type="PROSITE" id="PS51257">
    <property type="entry name" value="PROKAR_LIPOPROTEIN"/>
    <property type="match status" value="1"/>
</dbReference>
<protein>
    <recommendedName>
        <fullName evidence="3">Lipoprotein</fullName>
    </recommendedName>
</protein>